<dbReference type="AlphaFoldDB" id="A0A9W6IPV9"/>
<dbReference type="EMBL" id="BSFE01000011">
    <property type="protein sequence ID" value="GLK53467.1"/>
    <property type="molecule type" value="Genomic_DNA"/>
</dbReference>
<gene>
    <name evidence="1" type="ORF">GCM10017621_29750</name>
</gene>
<keyword evidence="2" id="KW-1185">Reference proteome</keyword>
<sequence>MIAPMRMAAGRPLRARVMIITTSARINCTALVSVIVSGRCFVGLRCRALALNRLVVVVPPSVRTARRQCGIVMIMR</sequence>
<accession>A0A9W6IPV9</accession>
<organism evidence="1 2">
    <name type="scientific">Maricaulis virginensis</name>
    <dbReference type="NCBI Taxonomy" id="144022"/>
    <lineage>
        <taxon>Bacteria</taxon>
        <taxon>Pseudomonadati</taxon>
        <taxon>Pseudomonadota</taxon>
        <taxon>Alphaproteobacteria</taxon>
        <taxon>Maricaulales</taxon>
        <taxon>Maricaulaceae</taxon>
        <taxon>Maricaulis</taxon>
    </lineage>
</organism>
<reference evidence="1" key="2">
    <citation type="submission" date="2023-01" db="EMBL/GenBank/DDBJ databases">
        <authorList>
            <person name="Sun Q."/>
            <person name="Evtushenko L."/>
        </authorList>
    </citation>
    <scope>NUCLEOTIDE SEQUENCE</scope>
    <source>
        <strain evidence="1">VKM B-1513</strain>
    </source>
</reference>
<reference evidence="1" key="1">
    <citation type="journal article" date="2014" name="Int. J. Syst. Evol. Microbiol.">
        <title>Complete genome sequence of Corynebacterium casei LMG S-19264T (=DSM 44701T), isolated from a smear-ripened cheese.</title>
        <authorList>
            <consortium name="US DOE Joint Genome Institute (JGI-PGF)"/>
            <person name="Walter F."/>
            <person name="Albersmeier A."/>
            <person name="Kalinowski J."/>
            <person name="Ruckert C."/>
        </authorList>
    </citation>
    <scope>NUCLEOTIDE SEQUENCE</scope>
    <source>
        <strain evidence="1">VKM B-1513</strain>
    </source>
</reference>
<name>A0A9W6IPV9_9PROT</name>
<protein>
    <submittedName>
        <fullName evidence="1">Uncharacterized protein</fullName>
    </submittedName>
</protein>
<evidence type="ECO:0000313" key="2">
    <source>
        <dbReference type="Proteomes" id="UP001143486"/>
    </source>
</evidence>
<proteinExistence type="predicted"/>
<evidence type="ECO:0000313" key="1">
    <source>
        <dbReference type="EMBL" id="GLK53467.1"/>
    </source>
</evidence>
<comment type="caution">
    <text evidence="1">The sequence shown here is derived from an EMBL/GenBank/DDBJ whole genome shotgun (WGS) entry which is preliminary data.</text>
</comment>
<dbReference type="Proteomes" id="UP001143486">
    <property type="component" value="Unassembled WGS sequence"/>
</dbReference>